<dbReference type="KEGG" id="pchi:PC41400_18405"/>
<keyword evidence="1" id="KW-0812">Transmembrane</keyword>
<keyword evidence="1" id="KW-0472">Membrane</keyword>
<gene>
    <name evidence="2" type="ORF">PC41400_18405</name>
</gene>
<dbReference type="EMBL" id="CP026520">
    <property type="protein sequence ID" value="QAV19525.1"/>
    <property type="molecule type" value="Genomic_DNA"/>
</dbReference>
<dbReference type="OrthoDB" id="2627641at2"/>
<dbReference type="AlphaFoldDB" id="A0A410WYJ6"/>
<proteinExistence type="predicted"/>
<feature type="transmembrane region" description="Helical" evidence="1">
    <location>
        <begin position="20"/>
        <end position="39"/>
    </location>
</feature>
<organism evidence="2 3">
    <name type="scientific">Paenibacillus chitinolyticus</name>
    <dbReference type="NCBI Taxonomy" id="79263"/>
    <lineage>
        <taxon>Bacteria</taxon>
        <taxon>Bacillati</taxon>
        <taxon>Bacillota</taxon>
        <taxon>Bacilli</taxon>
        <taxon>Bacillales</taxon>
        <taxon>Paenibacillaceae</taxon>
        <taxon>Paenibacillus</taxon>
    </lineage>
</organism>
<evidence type="ECO:0000313" key="3">
    <source>
        <dbReference type="Proteomes" id="UP000288943"/>
    </source>
</evidence>
<name>A0A410WYJ6_9BACL</name>
<accession>A0A410WYJ6</accession>
<evidence type="ECO:0000313" key="2">
    <source>
        <dbReference type="EMBL" id="QAV19525.1"/>
    </source>
</evidence>
<reference evidence="2 3" key="1">
    <citation type="submission" date="2018-01" db="EMBL/GenBank/DDBJ databases">
        <title>The whole genome sequencing and assembly of Paenibacillus chitinolyticus KCCM 41400 strain.</title>
        <authorList>
            <person name="Kim J.-Y."/>
            <person name="Park M.-K."/>
            <person name="Lee Y.-J."/>
            <person name="Yi H."/>
            <person name="Bahn Y.-S."/>
            <person name="Kim J.F."/>
            <person name="Lee D.-W."/>
        </authorList>
    </citation>
    <scope>NUCLEOTIDE SEQUENCE [LARGE SCALE GENOMIC DNA]</scope>
    <source>
        <strain evidence="2 3">KCCM 41400</strain>
    </source>
</reference>
<feature type="transmembrane region" description="Helical" evidence="1">
    <location>
        <begin position="51"/>
        <end position="71"/>
    </location>
</feature>
<evidence type="ECO:0008006" key="4">
    <source>
        <dbReference type="Google" id="ProtNLM"/>
    </source>
</evidence>
<protein>
    <recommendedName>
        <fullName evidence="4">EamA domain-containing protein</fullName>
    </recommendedName>
</protein>
<keyword evidence="1" id="KW-1133">Transmembrane helix</keyword>
<dbReference type="Proteomes" id="UP000288943">
    <property type="component" value="Chromosome"/>
</dbReference>
<feature type="transmembrane region" description="Helical" evidence="1">
    <location>
        <begin position="83"/>
        <end position="103"/>
    </location>
</feature>
<evidence type="ECO:0000256" key="1">
    <source>
        <dbReference type="SAM" id="Phobius"/>
    </source>
</evidence>
<sequence>MFSRVNYPFLDEERSLPINLLYLVVAIAIMILGILHICITPKVFKAMTPESIWFVSGGLAIISNATLNLARISTKPESGMLDYFCYANNALTLLFSLILVRVLPRPQTKLFACLMFLETLSGFLVKF</sequence>